<dbReference type="AlphaFoldDB" id="A0AB33AA33"/>
<sequence>MTTEHSDQSIVVTGTGVVLPTGRHVTPLWDAWTDGKPAISPYLDPVVSTRRITHFGHVPAEVVEQSREAVPHRQRKYGTPYTFNAVLAAQDAIAEAGPGWARVDDHRRGLFVAQDNSTTPSIGTFARGLTQLGEGREIDFGALTNELLMNGGLDPFTIIHALNNNTLALVSIVHELRGDCAALVQGESAAVTALQRATFSLRNGHCDIALVVGAGSYNEPLTLAGHYRLGHLSKDAGGDGQLRSFDSAQDGTILSEGAVALVLERARDATARGATPLVQLCDTVVVSGSRGAGPAHIAHRYDDMLHQNGIGTEQLGAVLADGKAAPGYDIAEIELLTTLFKGSGIPVSTVLPITGTPGAAGPLVDLALAGQIFTENTLPAIAHLGDPLSDQLQFVQGGPRKQRIDSVLGTYTNFNGISSAVLAKRPDAAGAA</sequence>
<dbReference type="PANTHER" id="PTHR11712">
    <property type="entry name" value="POLYKETIDE SYNTHASE-RELATED"/>
    <property type="match status" value="1"/>
</dbReference>
<dbReference type="EMBL" id="CP004374">
    <property type="protein sequence ID" value="AGM28618.1"/>
    <property type="molecule type" value="Genomic_DNA"/>
</dbReference>
<comment type="pathway">
    <text evidence="1">Lipid metabolism; mycolic acid biosynthesis.</text>
</comment>
<organism evidence="4 5">
    <name type="scientific">Mycobacteroides abscessus subsp. bolletii 50594</name>
    <dbReference type="NCBI Taxonomy" id="1303024"/>
    <lineage>
        <taxon>Bacteria</taxon>
        <taxon>Bacillati</taxon>
        <taxon>Actinomycetota</taxon>
        <taxon>Actinomycetes</taxon>
        <taxon>Mycobacteriales</taxon>
        <taxon>Mycobacteriaceae</taxon>
        <taxon>Mycobacteroides</taxon>
        <taxon>Mycobacteroides abscessus</taxon>
    </lineage>
</organism>
<accession>A0AB33AA33</accession>
<dbReference type="GO" id="GO:0006633">
    <property type="term" value="P:fatty acid biosynthetic process"/>
    <property type="evidence" value="ECO:0007669"/>
    <property type="project" value="TreeGrafter"/>
</dbReference>
<dbReference type="SUPFAM" id="SSF53901">
    <property type="entry name" value="Thiolase-like"/>
    <property type="match status" value="2"/>
</dbReference>
<dbReference type="InterPro" id="IPR020841">
    <property type="entry name" value="PKS_Beta-ketoAc_synthase_dom"/>
</dbReference>
<name>A0AB33AA33_9MYCO</name>
<dbReference type="InterPro" id="IPR000794">
    <property type="entry name" value="Beta-ketoacyl_synthase"/>
</dbReference>
<dbReference type="PROSITE" id="PS52004">
    <property type="entry name" value="KS3_2"/>
    <property type="match status" value="1"/>
</dbReference>
<evidence type="ECO:0000313" key="5">
    <source>
        <dbReference type="Proteomes" id="UP000013961"/>
    </source>
</evidence>
<dbReference type="InterPro" id="IPR014030">
    <property type="entry name" value="Ketoacyl_synth_N"/>
</dbReference>
<evidence type="ECO:0000256" key="2">
    <source>
        <dbReference type="ARBA" id="ARBA00022679"/>
    </source>
</evidence>
<evidence type="ECO:0000256" key="1">
    <source>
        <dbReference type="ARBA" id="ARBA00004796"/>
    </source>
</evidence>
<gene>
    <name evidence="4" type="ORF">MASS_2016</name>
</gene>
<evidence type="ECO:0000259" key="3">
    <source>
        <dbReference type="PROSITE" id="PS52004"/>
    </source>
</evidence>
<dbReference type="Proteomes" id="UP000013961">
    <property type="component" value="Chromosome"/>
</dbReference>
<dbReference type="KEGG" id="mabb:MASS_2016"/>
<feature type="domain" description="Ketosynthase family 3 (KS3)" evidence="3">
    <location>
        <begin position="7"/>
        <end position="425"/>
    </location>
</feature>
<dbReference type="PANTHER" id="PTHR11712:SF336">
    <property type="entry name" value="3-OXOACYL-[ACYL-CARRIER-PROTEIN] SYNTHASE, MITOCHONDRIAL"/>
    <property type="match status" value="1"/>
</dbReference>
<keyword evidence="2" id="KW-0808">Transferase</keyword>
<protein>
    <submittedName>
        <fullName evidence="4">Beta-ketoacyl synthase</fullName>
    </submittedName>
</protein>
<dbReference type="InterPro" id="IPR016039">
    <property type="entry name" value="Thiolase-like"/>
</dbReference>
<dbReference type="SMART" id="SM00825">
    <property type="entry name" value="PKS_KS"/>
    <property type="match status" value="1"/>
</dbReference>
<dbReference type="GO" id="GO:0004315">
    <property type="term" value="F:3-oxoacyl-[acyl-carrier-protein] synthase activity"/>
    <property type="evidence" value="ECO:0007669"/>
    <property type="project" value="TreeGrafter"/>
</dbReference>
<proteinExistence type="predicted"/>
<dbReference type="Pfam" id="PF00109">
    <property type="entry name" value="ketoacyl-synt"/>
    <property type="match status" value="1"/>
</dbReference>
<evidence type="ECO:0000313" key="4">
    <source>
        <dbReference type="EMBL" id="AGM28618.1"/>
    </source>
</evidence>
<reference evidence="4 5" key="1">
    <citation type="journal article" date="2013" name="Genome Announc.">
        <title>Complete Genome Sequence of Mycobacterium massiliense Clinical Strain Asan 50594, Belonging to the Type II Genotype.</title>
        <authorList>
            <person name="Kim B.J."/>
            <person name="Kim B.R."/>
            <person name="Hong S.H."/>
            <person name="Seok S.H."/>
            <person name="Kook Y.H."/>
            <person name="Kim B.J."/>
        </authorList>
    </citation>
    <scope>NUCLEOTIDE SEQUENCE [LARGE SCALE GENOMIC DNA]</scope>
    <source>
        <strain evidence="4 5">50594</strain>
    </source>
</reference>
<dbReference type="Gene3D" id="3.40.47.10">
    <property type="match status" value="2"/>
</dbReference>